<proteinExistence type="inferred from homology"/>
<keyword evidence="4 7" id="KW-0812">Transmembrane</keyword>
<dbReference type="Proteomes" id="UP001597183">
    <property type="component" value="Unassembled WGS sequence"/>
</dbReference>
<feature type="transmembrane region" description="Helical" evidence="7">
    <location>
        <begin position="130"/>
        <end position="151"/>
    </location>
</feature>
<feature type="transmembrane region" description="Helical" evidence="7">
    <location>
        <begin position="285"/>
        <end position="307"/>
    </location>
</feature>
<evidence type="ECO:0000256" key="1">
    <source>
        <dbReference type="ARBA" id="ARBA00004651"/>
    </source>
</evidence>
<evidence type="ECO:0000256" key="3">
    <source>
        <dbReference type="ARBA" id="ARBA00022475"/>
    </source>
</evidence>
<comment type="similarity">
    <text evidence="7">Belongs to the binding-protein-dependent transport system permease family.</text>
</comment>
<dbReference type="InterPro" id="IPR035906">
    <property type="entry name" value="MetI-like_sf"/>
</dbReference>
<dbReference type="Gene3D" id="1.10.3720.10">
    <property type="entry name" value="MetI-like"/>
    <property type="match status" value="1"/>
</dbReference>
<dbReference type="SUPFAM" id="SSF161098">
    <property type="entry name" value="MetI-like"/>
    <property type="match status" value="1"/>
</dbReference>
<feature type="domain" description="ABC transmembrane type-1" evidence="9">
    <location>
        <begin position="93"/>
        <end position="308"/>
    </location>
</feature>
<evidence type="ECO:0000256" key="6">
    <source>
        <dbReference type="ARBA" id="ARBA00023136"/>
    </source>
</evidence>
<dbReference type="PANTHER" id="PTHR30193">
    <property type="entry name" value="ABC TRANSPORTER PERMEASE PROTEIN"/>
    <property type="match status" value="1"/>
</dbReference>
<dbReference type="InterPro" id="IPR051393">
    <property type="entry name" value="ABC_transporter_permease"/>
</dbReference>
<feature type="transmembrane region" description="Helical" evidence="7">
    <location>
        <begin position="223"/>
        <end position="242"/>
    </location>
</feature>
<dbReference type="PROSITE" id="PS50928">
    <property type="entry name" value="ABC_TM1"/>
    <property type="match status" value="1"/>
</dbReference>
<evidence type="ECO:0000256" key="8">
    <source>
        <dbReference type="SAM" id="MobiDB-lite"/>
    </source>
</evidence>
<dbReference type="PANTHER" id="PTHR30193:SF1">
    <property type="entry name" value="ABC TRANSPORTER PERMEASE PROTEIN YESP-RELATED"/>
    <property type="match status" value="1"/>
</dbReference>
<keyword evidence="3" id="KW-1003">Cell membrane</keyword>
<dbReference type="InterPro" id="IPR000515">
    <property type="entry name" value="MetI-like"/>
</dbReference>
<evidence type="ECO:0000313" key="10">
    <source>
        <dbReference type="EMBL" id="MFD1374246.1"/>
    </source>
</evidence>
<sequence length="322" mass="35502">MVHQTLERPAGAGKPAREQGQPRRRYRYGERPGLAYLFLSPWIAGALVLTIGPMLASLYLSFTDYDLFTTPQWVGLDNYRRLFTDDPRFLASVGVTLRYVLISTPLKLIAALAVAMLLNRVTRGSGFYRSAFYAPSLLGASAAIAIVWRLIFDNQGIVDNGLSAIGIHTGGWVASPRYALLVIVALAVWQFGAPMVIFLAGLKQIPQELYDASSVDGAGWWRTFRSVTLPMLSPVIFFNLVLEMIHAFQSFTGAFVVSGGRGGPSDSTLFYTLYLYDNAFSNFRMGYASAMAWALLLVIAAVTAVLFGTSRRWVYYAGDDSR</sequence>
<dbReference type="SUPFAM" id="SSF160964">
    <property type="entry name" value="MalF N-terminal region-like"/>
    <property type="match status" value="1"/>
</dbReference>
<evidence type="ECO:0000256" key="4">
    <source>
        <dbReference type="ARBA" id="ARBA00022692"/>
    </source>
</evidence>
<evidence type="ECO:0000256" key="7">
    <source>
        <dbReference type="RuleBase" id="RU363032"/>
    </source>
</evidence>
<dbReference type="RefSeq" id="WP_317794157.1">
    <property type="nucleotide sequence ID" value="NZ_AP028461.1"/>
</dbReference>
<evidence type="ECO:0000313" key="11">
    <source>
        <dbReference type="Proteomes" id="UP001597183"/>
    </source>
</evidence>
<protein>
    <submittedName>
        <fullName evidence="10">Carbohydrate ABC transporter permease</fullName>
    </submittedName>
</protein>
<reference evidence="11" key="1">
    <citation type="journal article" date="2019" name="Int. J. Syst. Evol. Microbiol.">
        <title>The Global Catalogue of Microorganisms (GCM) 10K type strain sequencing project: providing services to taxonomists for standard genome sequencing and annotation.</title>
        <authorList>
            <consortium name="The Broad Institute Genomics Platform"/>
            <consortium name="The Broad Institute Genome Sequencing Center for Infectious Disease"/>
            <person name="Wu L."/>
            <person name="Ma J."/>
        </authorList>
    </citation>
    <scope>NUCLEOTIDE SEQUENCE [LARGE SCALE GENOMIC DNA]</scope>
    <source>
        <strain evidence="11">CCM 7526</strain>
    </source>
</reference>
<dbReference type="EMBL" id="JBHTMK010000079">
    <property type="protein sequence ID" value="MFD1374246.1"/>
    <property type="molecule type" value="Genomic_DNA"/>
</dbReference>
<keyword evidence="5 7" id="KW-1133">Transmembrane helix</keyword>
<keyword evidence="11" id="KW-1185">Reference proteome</keyword>
<organism evidence="10 11">
    <name type="scientific">Actinoplanes sichuanensis</name>
    <dbReference type="NCBI Taxonomy" id="512349"/>
    <lineage>
        <taxon>Bacteria</taxon>
        <taxon>Bacillati</taxon>
        <taxon>Actinomycetota</taxon>
        <taxon>Actinomycetes</taxon>
        <taxon>Micromonosporales</taxon>
        <taxon>Micromonosporaceae</taxon>
        <taxon>Actinoplanes</taxon>
    </lineage>
</organism>
<feature type="transmembrane region" description="Helical" evidence="7">
    <location>
        <begin position="178"/>
        <end position="202"/>
    </location>
</feature>
<feature type="transmembrane region" description="Helical" evidence="7">
    <location>
        <begin position="97"/>
        <end position="118"/>
    </location>
</feature>
<dbReference type="CDD" id="cd06261">
    <property type="entry name" value="TM_PBP2"/>
    <property type="match status" value="1"/>
</dbReference>
<keyword evidence="6 7" id="KW-0472">Membrane</keyword>
<keyword evidence="2 7" id="KW-0813">Transport</keyword>
<comment type="subcellular location">
    <subcellularLocation>
        <location evidence="1 7">Cell membrane</location>
        <topology evidence="1 7">Multi-pass membrane protein</topology>
    </subcellularLocation>
</comment>
<accession>A0ABW4ATL8</accession>
<name>A0ABW4ATL8_9ACTN</name>
<evidence type="ECO:0000256" key="5">
    <source>
        <dbReference type="ARBA" id="ARBA00022989"/>
    </source>
</evidence>
<evidence type="ECO:0000256" key="2">
    <source>
        <dbReference type="ARBA" id="ARBA00022448"/>
    </source>
</evidence>
<comment type="caution">
    <text evidence="10">The sequence shown here is derived from an EMBL/GenBank/DDBJ whole genome shotgun (WGS) entry which is preliminary data.</text>
</comment>
<feature type="region of interest" description="Disordered" evidence="8">
    <location>
        <begin position="1"/>
        <end position="24"/>
    </location>
</feature>
<gene>
    <name evidence="10" type="ORF">ACFQ5G_53715</name>
</gene>
<feature type="transmembrane region" description="Helical" evidence="7">
    <location>
        <begin position="33"/>
        <end position="60"/>
    </location>
</feature>
<evidence type="ECO:0000259" key="9">
    <source>
        <dbReference type="PROSITE" id="PS50928"/>
    </source>
</evidence>
<dbReference type="Pfam" id="PF00528">
    <property type="entry name" value="BPD_transp_1"/>
    <property type="match status" value="1"/>
</dbReference>